<reference evidence="2 3" key="2">
    <citation type="submission" date="2018-06" db="EMBL/GenBank/DDBJ databases">
        <title>Metagenomic assembly of (sub)arctic Cyanobacteria and their associated microbiome from non-axenic cultures.</title>
        <authorList>
            <person name="Baurain D."/>
        </authorList>
    </citation>
    <scope>NUCLEOTIDE SEQUENCE [LARGE SCALE GENOMIC DNA]</scope>
    <source>
        <strain evidence="2">ULC066bin1</strain>
    </source>
</reference>
<gene>
    <name evidence="2" type="ORF">DCF19_00635</name>
</gene>
<accession>A0A2W4YE20</accession>
<organism evidence="2 3">
    <name type="scientific">Pseudanabaena frigida</name>
    <dbReference type="NCBI Taxonomy" id="945775"/>
    <lineage>
        <taxon>Bacteria</taxon>
        <taxon>Bacillati</taxon>
        <taxon>Cyanobacteriota</taxon>
        <taxon>Cyanophyceae</taxon>
        <taxon>Pseudanabaenales</taxon>
        <taxon>Pseudanabaenaceae</taxon>
        <taxon>Pseudanabaena</taxon>
    </lineage>
</organism>
<proteinExistence type="predicted"/>
<protein>
    <recommendedName>
        <fullName evidence="4">SPOR domain-containing protein</fullName>
    </recommendedName>
</protein>
<dbReference type="Proteomes" id="UP000249467">
    <property type="component" value="Unassembled WGS sequence"/>
</dbReference>
<feature type="compositionally biased region" description="Polar residues" evidence="1">
    <location>
        <begin position="229"/>
        <end position="238"/>
    </location>
</feature>
<evidence type="ECO:0000313" key="2">
    <source>
        <dbReference type="EMBL" id="PZO45035.1"/>
    </source>
</evidence>
<dbReference type="AlphaFoldDB" id="A0A2W4YE20"/>
<feature type="compositionally biased region" description="Low complexity" evidence="1">
    <location>
        <begin position="218"/>
        <end position="228"/>
    </location>
</feature>
<feature type="region of interest" description="Disordered" evidence="1">
    <location>
        <begin position="218"/>
        <end position="238"/>
    </location>
</feature>
<evidence type="ECO:0000313" key="3">
    <source>
        <dbReference type="Proteomes" id="UP000249467"/>
    </source>
</evidence>
<name>A0A2W4YE20_9CYAN</name>
<comment type="caution">
    <text evidence="2">The sequence shown here is derived from an EMBL/GenBank/DDBJ whole genome shotgun (WGS) entry which is preliminary data.</text>
</comment>
<reference evidence="2 3" key="1">
    <citation type="submission" date="2018-04" db="EMBL/GenBank/DDBJ databases">
        <authorList>
            <person name="Go L.Y."/>
            <person name="Mitchell J.A."/>
        </authorList>
    </citation>
    <scope>NUCLEOTIDE SEQUENCE [LARGE SCALE GENOMIC DNA]</scope>
    <source>
        <strain evidence="2">ULC066bin1</strain>
    </source>
</reference>
<evidence type="ECO:0000256" key="1">
    <source>
        <dbReference type="SAM" id="MobiDB-lite"/>
    </source>
</evidence>
<evidence type="ECO:0008006" key="4">
    <source>
        <dbReference type="Google" id="ProtNLM"/>
    </source>
</evidence>
<sequence>MRSLRLSSRSSWAIATSYATSCLCITSLALVDSLIGRSIAIAAPAPQQISQSVSIPANNCPQLTNRRYVVLVDRPANSLPQLPEFLAIAAVPCSYLSTSMTFFGGFDNAKSSTFRASQLRELGLDAIVHSFSAKVNDVPANLQAAAVLVEPNNDPNMTIQQVRSLTSKSAFLATFNNRSVILAAPLSSQQSANAIATLLRKQGLAAQVISASLIASPNSAPSSIPATADSTSTPNKNPVSSKQIIYRVLVPNANSNTLKQLREIAPDAFVTIFKAKSYIQVRTYTNRGNAQRERERLNTQYSGTILIQD</sequence>
<dbReference type="EMBL" id="QBML01000001">
    <property type="protein sequence ID" value="PZO45035.1"/>
    <property type="molecule type" value="Genomic_DNA"/>
</dbReference>